<protein>
    <submittedName>
        <fullName evidence="4">Class II aldolase/adducin family protein</fullName>
    </submittedName>
</protein>
<dbReference type="InterPro" id="IPR050197">
    <property type="entry name" value="Aldolase_class_II_sugar_metab"/>
</dbReference>
<dbReference type="PANTHER" id="PTHR22789:SF0">
    <property type="entry name" value="3-OXO-TETRONATE 4-PHOSPHATE DECARBOXYLASE-RELATED"/>
    <property type="match status" value="1"/>
</dbReference>
<evidence type="ECO:0000313" key="4">
    <source>
        <dbReference type="EMBL" id="NMH96900.1"/>
    </source>
</evidence>
<name>A0ABX1S715_9PSEU</name>
<dbReference type="PANTHER" id="PTHR22789">
    <property type="entry name" value="FUCULOSE PHOSPHATE ALDOLASE"/>
    <property type="match status" value="1"/>
</dbReference>
<evidence type="ECO:0000313" key="5">
    <source>
        <dbReference type="Proteomes" id="UP000820669"/>
    </source>
</evidence>
<dbReference type="SMART" id="SM01007">
    <property type="entry name" value="Aldolase_II"/>
    <property type="match status" value="1"/>
</dbReference>
<keyword evidence="1" id="KW-0479">Metal-binding</keyword>
<keyword evidence="2" id="KW-0456">Lyase</keyword>
<comment type="caution">
    <text evidence="4">The sequence shown here is derived from an EMBL/GenBank/DDBJ whole genome shotgun (WGS) entry which is preliminary data.</text>
</comment>
<dbReference type="Gene3D" id="3.40.225.10">
    <property type="entry name" value="Class II aldolase/adducin N-terminal domain"/>
    <property type="match status" value="1"/>
</dbReference>
<feature type="domain" description="Class II aldolase/adducin N-terminal" evidence="3">
    <location>
        <begin position="9"/>
        <end position="194"/>
    </location>
</feature>
<dbReference type="InterPro" id="IPR036409">
    <property type="entry name" value="Aldolase_II/adducin_N_sf"/>
</dbReference>
<dbReference type="SUPFAM" id="SSF53639">
    <property type="entry name" value="AraD/HMP-PK domain-like"/>
    <property type="match status" value="1"/>
</dbReference>
<keyword evidence="5" id="KW-1185">Reference proteome</keyword>
<proteinExistence type="predicted"/>
<evidence type="ECO:0000256" key="2">
    <source>
        <dbReference type="ARBA" id="ARBA00023239"/>
    </source>
</evidence>
<sequence length="238" mass="25045">MTAERELRQLVARAGQVLAALGLVDYLGHASARVPGTDRVVVKPKHSPTVRSTAGLGPERMIIVDLDGRLLEGGPGGTDRPPAEVFIHTEIYRARPDVGCVVHTHQRSATLAGVLGLPIEPVLHVPATFLDRTPPTWPNPVLVDTPELGRALAGALGGERFCHLQGHGIVSVGEGVREATVGAAMLEQLAEAALTAASTGTRPRVISPHEIATLRGQVAGVEGRWAYFCQLAGIEEAA</sequence>
<dbReference type="Proteomes" id="UP000820669">
    <property type="component" value="Unassembled WGS sequence"/>
</dbReference>
<evidence type="ECO:0000259" key="3">
    <source>
        <dbReference type="SMART" id="SM01007"/>
    </source>
</evidence>
<organism evidence="4 5">
    <name type="scientific">Pseudonocardia acidicola</name>
    <dbReference type="NCBI Taxonomy" id="2724939"/>
    <lineage>
        <taxon>Bacteria</taxon>
        <taxon>Bacillati</taxon>
        <taxon>Actinomycetota</taxon>
        <taxon>Actinomycetes</taxon>
        <taxon>Pseudonocardiales</taxon>
        <taxon>Pseudonocardiaceae</taxon>
        <taxon>Pseudonocardia</taxon>
    </lineage>
</organism>
<reference evidence="4 5" key="1">
    <citation type="submission" date="2020-04" db="EMBL/GenBank/DDBJ databases">
        <authorList>
            <person name="Klaysubun C."/>
            <person name="Duangmal K."/>
            <person name="Lipun K."/>
        </authorList>
    </citation>
    <scope>NUCLEOTIDE SEQUENCE [LARGE SCALE GENOMIC DNA]</scope>
    <source>
        <strain evidence="4 5">K10HN5</strain>
    </source>
</reference>
<dbReference type="Pfam" id="PF00596">
    <property type="entry name" value="Aldolase_II"/>
    <property type="match status" value="1"/>
</dbReference>
<dbReference type="InterPro" id="IPR001303">
    <property type="entry name" value="Aldolase_II/adducin_N"/>
</dbReference>
<dbReference type="EMBL" id="JAAXLA010000007">
    <property type="protein sequence ID" value="NMH96900.1"/>
    <property type="molecule type" value="Genomic_DNA"/>
</dbReference>
<accession>A0ABX1S715</accession>
<evidence type="ECO:0000256" key="1">
    <source>
        <dbReference type="ARBA" id="ARBA00022723"/>
    </source>
</evidence>
<gene>
    <name evidence="4" type="ORF">HF526_06150</name>
</gene>
<dbReference type="RefSeq" id="WP_169380281.1">
    <property type="nucleotide sequence ID" value="NZ_JAAXLA010000007.1"/>
</dbReference>